<dbReference type="PANTHER" id="PTHR22437">
    <property type="entry name" value="WINGED HELIX DOMAIN-CONTAINING PROTEIN"/>
    <property type="match status" value="1"/>
</dbReference>
<gene>
    <name evidence="3" type="ORF">CLODIP_2_CD03960</name>
</gene>
<feature type="region of interest" description="Disordered" evidence="1">
    <location>
        <begin position="442"/>
        <end position="606"/>
    </location>
</feature>
<reference evidence="3 4" key="1">
    <citation type="submission" date="2020-04" db="EMBL/GenBank/DDBJ databases">
        <authorList>
            <person name="Alioto T."/>
            <person name="Alioto T."/>
            <person name="Gomez Garrido J."/>
        </authorList>
    </citation>
    <scope>NUCLEOTIDE SEQUENCE [LARGE SCALE GENOMIC DNA]</scope>
</reference>
<dbReference type="Proteomes" id="UP000494165">
    <property type="component" value="Unassembled WGS sequence"/>
</dbReference>
<protein>
    <recommendedName>
        <fullName evidence="2">Winged helix Storkhead-box1 domain-containing protein</fullName>
    </recommendedName>
</protein>
<evidence type="ECO:0000313" key="4">
    <source>
        <dbReference type="Proteomes" id="UP000494165"/>
    </source>
</evidence>
<feature type="compositionally biased region" description="Polar residues" evidence="1">
    <location>
        <begin position="723"/>
        <end position="752"/>
    </location>
</feature>
<dbReference type="GO" id="GO:0005634">
    <property type="term" value="C:nucleus"/>
    <property type="evidence" value="ECO:0007669"/>
    <property type="project" value="TreeGrafter"/>
</dbReference>
<dbReference type="GO" id="GO:0006357">
    <property type="term" value="P:regulation of transcription by RNA polymerase II"/>
    <property type="evidence" value="ECO:0007669"/>
    <property type="project" value="InterPro"/>
</dbReference>
<evidence type="ECO:0000259" key="2">
    <source>
        <dbReference type="Pfam" id="PF10264"/>
    </source>
</evidence>
<sequence length="895" mass="96704">MGSIAAESRQLTPMPSHHHPGGGLVVTRPTRCLLLLQGCLAVKLQRVSTLINTHPHQQQPHKQGHEFWMYDSGYRLFQSFLDANLRCFWNPSLLEAMRQLQYQGYVAPGVLLVSADPCALEIIRAAWGRKTLQPPSNHIVTLVGDVEECLVQSLPQSQFTPLPEALCWVVLELTSAGQPASLEAVRAALQRSFPAVMETPSEHTIYDALAKLMQERKIYHTSRGYFVVTPESRRRRSNSQSRPTSRAGHSISPHHRSSVIDSLGEHLQGPKSVLMSTDEALVYIHGEMETIRDGDRTHQAVQTNLADVICGGNPNDKVLYPRAKPTPSPGSRLLERRHSLRLFGSKKRLSHSTSLPRCGSMRLSPSSSRTMDWGDVEIKQPAEKSPSFLARLFRRNGARNSSKRLSRADASESGESNLSTFSAQFPPAEWFNPSVTHLHSVGTQTRTSSYSLSSTRSRDVSLGRSQASIPWSEDPPSRAATLPRRRRHISGDTNYTFPSNGSGSYSNTPRSSRKSDPPSCNGTLRASSRQRSGSSSNGSKHNGSTPSPGTSITPSIISSVDSPRSKVSPAPSTLLSTPRMSPSKVSSSTPQTVFSSGGSSINGSITSPGSIITLQVRTNTDLGRTPVQTGKSGDVTTTTASISGNGSARVCVLQSPSRSYMTLNGTPVATPSHSTPGSVVDAPAVKRTPRPTSCYVPKEKKQVSPLAPSNLKCPSVENVPEKVTNNQQPIPKVSNSDAENQLPESSMNNNVNADVARKKSENLSSLKNLLYHSNTELNSLGSNSSALKTSLDKPLKPSDSLNLLENLGKVSLSNGKAIADDDDLSLDKINGDLHSSFPSLSDLTVHFKSLTAQKILKGISINSIDTLVEVNMAAAAANEKQNNCDVTIHTDLGVL</sequence>
<accession>A0A8S1CUC9</accession>
<feature type="region of interest" description="Disordered" evidence="1">
    <location>
        <begin position="622"/>
        <end position="641"/>
    </location>
</feature>
<dbReference type="InterPro" id="IPR040126">
    <property type="entry name" value="STOX1/2"/>
</dbReference>
<evidence type="ECO:0000313" key="3">
    <source>
        <dbReference type="EMBL" id="CAB3371725.1"/>
    </source>
</evidence>
<feature type="compositionally biased region" description="Low complexity" evidence="1">
    <location>
        <begin position="527"/>
        <end position="559"/>
    </location>
</feature>
<feature type="compositionally biased region" description="Low complexity" evidence="1">
    <location>
        <begin position="595"/>
        <end position="606"/>
    </location>
</feature>
<dbReference type="EMBL" id="CADEPI010000064">
    <property type="protein sequence ID" value="CAB3371725.1"/>
    <property type="molecule type" value="Genomic_DNA"/>
</dbReference>
<feature type="compositionally biased region" description="Low complexity" evidence="1">
    <location>
        <begin position="445"/>
        <end position="455"/>
    </location>
</feature>
<dbReference type="OrthoDB" id="10020110at2759"/>
<dbReference type="PANTHER" id="PTHR22437:SF0">
    <property type="entry name" value="FI21431P1"/>
    <property type="match status" value="1"/>
</dbReference>
<dbReference type="Pfam" id="PF10264">
    <property type="entry name" value="WHD_Storkhead"/>
    <property type="match status" value="1"/>
</dbReference>
<feature type="region of interest" description="Disordered" evidence="1">
    <location>
        <begin position="691"/>
        <end position="753"/>
    </location>
</feature>
<feature type="compositionally biased region" description="Polar residues" evidence="1">
    <location>
        <begin position="570"/>
        <end position="594"/>
    </location>
</feature>
<evidence type="ECO:0000256" key="1">
    <source>
        <dbReference type="SAM" id="MobiDB-lite"/>
    </source>
</evidence>
<organism evidence="3 4">
    <name type="scientific">Cloeon dipterum</name>
    <dbReference type="NCBI Taxonomy" id="197152"/>
    <lineage>
        <taxon>Eukaryota</taxon>
        <taxon>Metazoa</taxon>
        <taxon>Ecdysozoa</taxon>
        <taxon>Arthropoda</taxon>
        <taxon>Hexapoda</taxon>
        <taxon>Insecta</taxon>
        <taxon>Pterygota</taxon>
        <taxon>Palaeoptera</taxon>
        <taxon>Ephemeroptera</taxon>
        <taxon>Pisciforma</taxon>
        <taxon>Baetidae</taxon>
        <taxon>Cloeon</taxon>
    </lineage>
</organism>
<dbReference type="AlphaFoldDB" id="A0A8S1CUC9"/>
<feature type="domain" description="Winged helix Storkhead-box1" evidence="2">
    <location>
        <begin position="151"/>
        <end position="230"/>
    </location>
</feature>
<comment type="caution">
    <text evidence="3">The sequence shown here is derived from an EMBL/GenBank/DDBJ whole genome shotgun (WGS) entry which is preliminary data.</text>
</comment>
<feature type="region of interest" description="Disordered" evidence="1">
    <location>
        <begin position="1"/>
        <end position="22"/>
    </location>
</feature>
<name>A0A8S1CUC9_9INSE</name>
<dbReference type="GO" id="GO:0000977">
    <property type="term" value="F:RNA polymerase II transcription regulatory region sequence-specific DNA binding"/>
    <property type="evidence" value="ECO:0007669"/>
    <property type="project" value="TreeGrafter"/>
</dbReference>
<feature type="region of interest" description="Disordered" evidence="1">
    <location>
        <begin position="229"/>
        <end position="256"/>
    </location>
</feature>
<dbReference type="InterPro" id="IPR019391">
    <property type="entry name" value="Storkhead-box_WHD"/>
</dbReference>
<feature type="compositionally biased region" description="Polar residues" evidence="1">
    <location>
        <begin position="491"/>
        <end position="510"/>
    </location>
</feature>
<dbReference type="GO" id="GO:0005737">
    <property type="term" value="C:cytoplasm"/>
    <property type="evidence" value="ECO:0007669"/>
    <property type="project" value="TreeGrafter"/>
</dbReference>
<feature type="region of interest" description="Disordered" evidence="1">
    <location>
        <begin position="399"/>
        <end position="419"/>
    </location>
</feature>
<keyword evidence="4" id="KW-1185">Reference proteome</keyword>
<proteinExistence type="predicted"/>